<evidence type="ECO:0000313" key="2">
    <source>
        <dbReference type="EMBL" id="KAJ6847831.1"/>
    </source>
</evidence>
<feature type="region of interest" description="Disordered" evidence="1">
    <location>
        <begin position="1"/>
        <end position="85"/>
    </location>
</feature>
<comment type="caution">
    <text evidence="2">The sequence shown here is derived from an EMBL/GenBank/DDBJ whole genome shotgun (WGS) entry which is preliminary data.</text>
</comment>
<organism evidence="2 3">
    <name type="scientific">Iris pallida</name>
    <name type="common">Sweet iris</name>
    <dbReference type="NCBI Taxonomy" id="29817"/>
    <lineage>
        <taxon>Eukaryota</taxon>
        <taxon>Viridiplantae</taxon>
        <taxon>Streptophyta</taxon>
        <taxon>Embryophyta</taxon>
        <taxon>Tracheophyta</taxon>
        <taxon>Spermatophyta</taxon>
        <taxon>Magnoliopsida</taxon>
        <taxon>Liliopsida</taxon>
        <taxon>Asparagales</taxon>
        <taxon>Iridaceae</taxon>
        <taxon>Iridoideae</taxon>
        <taxon>Irideae</taxon>
        <taxon>Iris</taxon>
    </lineage>
</organism>
<feature type="compositionally biased region" description="Acidic residues" evidence="1">
    <location>
        <begin position="19"/>
        <end position="35"/>
    </location>
</feature>
<protein>
    <submittedName>
        <fullName evidence="2">Glycine-rich cell wall structural protein-like</fullName>
    </submittedName>
</protein>
<reference evidence="2" key="2">
    <citation type="submission" date="2023-04" db="EMBL/GenBank/DDBJ databases">
        <authorList>
            <person name="Bruccoleri R.E."/>
            <person name="Oakeley E.J."/>
            <person name="Faust A.-M."/>
            <person name="Dessus-Babus S."/>
            <person name="Altorfer M."/>
            <person name="Burckhardt D."/>
            <person name="Oertli M."/>
            <person name="Naumann U."/>
            <person name="Petersen F."/>
            <person name="Wong J."/>
        </authorList>
    </citation>
    <scope>NUCLEOTIDE SEQUENCE</scope>
    <source>
        <strain evidence="2">GSM-AAB239-AS_SAM_17_03QT</strain>
        <tissue evidence="2">Leaf</tissue>
    </source>
</reference>
<keyword evidence="3" id="KW-1185">Reference proteome</keyword>
<sequence length="243" mass="25598">MRRRALVASQMRSGGAVADEGDHEEEDPDDEEEENLTAGRSGARRRSASAGGTAELRSRCRTVVGPDGEAIEARRPGGVRRPGERVVGSGVDGMGGPLSHSLFLSSSRCGGGNLGVCDGRGSDRGGRNGSARPSCADQPGWCRRTRTHTGAVPGTVGDKFVRPGVERGCPIGAWLNCPMLRRTQRRRVVVGGDAGVWTALETGRGGVRYVLVAVGVVNVAVVWTWRAGGGYGVGKTWELYIVM</sequence>
<dbReference type="Proteomes" id="UP001140949">
    <property type="component" value="Unassembled WGS sequence"/>
</dbReference>
<evidence type="ECO:0000256" key="1">
    <source>
        <dbReference type="SAM" id="MobiDB-lite"/>
    </source>
</evidence>
<gene>
    <name evidence="2" type="ORF">M6B38_115255</name>
</gene>
<reference evidence="2" key="1">
    <citation type="journal article" date="2023" name="GigaByte">
        <title>Genome assembly of the bearded iris, Iris pallida Lam.</title>
        <authorList>
            <person name="Bruccoleri R.E."/>
            <person name="Oakeley E.J."/>
            <person name="Faust A.M.E."/>
            <person name="Altorfer M."/>
            <person name="Dessus-Babus S."/>
            <person name="Burckhardt D."/>
            <person name="Oertli M."/>
            <person name="Naumann U."/>
            <person name="Petersen F."/>
            <person name="Wong J."/>
        </authorList>
    </citation>
    <scope>NUCLEOTIDE SEQUENCE</scope>
    <source>
        <strain evidence="2">GSM-AAB239-AS_SAM_17_03QT</strain>
    </source>
</reference>
<accession>A0AAX6I4D4</accession>
<dbReference type="EMBL" id="JANAVB010004800">
    <property type="protein sequence ID" value="KAJ6847831.1"/>
    <property type="molecule type" value="Genomic_DNA"/>
</dbReference>
<name>A0AAX6I4D4_IRIPA</name>
<proteinExistence type="predicted"/>
<evidence type="ECO:0000313" key="3">
    <source>
        <dbReference type="Proteomes" id="UP001140949"/>
    </source>
</evidence>
<dbReference type="AlphaFoldDB" id="A0AAX6I4D4"/>